<comment type="subcellular location">
    <subcellularLocation>
        <location evidence="1">Cell membrane</location>
        <topology evidence="1">Multi-pass membrane protein</topology>
    </subcellularLocation>
</comment>
<evidence type="ECO:0000256" key="4">
    <source>
        <dbReference type="ARBA" id="ARBA00022989"/>
    </source>
</evidence>
<keyword evidence="2" id="KW-1003">Cell membrane</keyword>
<sequence>MKGLERPLFIAFSSASFFIVGVGIVLPAWVAFHIGGSGLVGVVLLSSSMAGILLAPVAGHLADRHDRAQVTVAGQTIRALGLALLAPAGFATDSLSPVLLISSGVLGAFGFALLSGSLSGILQAIVPEAQRMGFAVRLSLFNQLGIAIGTGATGLAIDRLGSPTSALMFAAAALTCLPLLKPITAQARDVRSSQRLSLLPASRQALSYLLTSPQALSAAATVGLAFAVIQVTNLLLPGFVIRSLGGDSGLFGLLEMAAAITGIVALAVVGLPSIAKRLQGLTPAILAIAGASLFFFSLAPNRDVAIVLYCVAGMLWNVSRAVANGHLLTVVDAGMIGRVQAFTTLLTGGFGLAIYLLPTIMRGASEATLYMACSVVIVVCVGGLYLWTRGQEQSRKS</sequence>
<feature type="transmembrane region" description="Helical" evidence="6">
    <location>
        <begin position="163"/>
        <end position="184"/>
    </location>
</feature>
<dbReference type="Pfam" id="PF07690">
    <property type="entry name" value="MFS_1"/>
    <property type="match status" value="1"/>
</dbReference>
<evidence type="ECO:0000256" key="5">
    <source>
        <dbReference type="ARBA" id="ARBA00023136"/>
    </source>
</evidence>
<feature type="transmembrane region" description="Helical" evidence="6">
    <location>
        <begin position="38"/>
        <end position="58"/>
    </location>
</feature>
<keyword evidence="8" id="KW-1185">Reference proteome</keyword>
<evidence type="ECO:0000256" key="3">
    <source>
        <dbReference type="ARBA" id="ARBA00022692"/>
    </source>
</evidence>
<dbReference type="GO" id="GO:0022857">
    <property type="term" value="F:transmembrane transporter activity"/>
    <property type="evidence" value="ECO:0007669"/>
    <property type="project" value="InterPro"/>
</dbReference>
<feature type="transmembrane region" description="Helical" evidence="6">
    <location>
        <begin position="369"/>
        <end position="387"/>
    </location>
</feature>
<name>A0A7S9GYF3_9BRAD</name>
<feature type="transmembrane region" description="Helical" evidence="6">
    <location>
        <begin position="249"/>
        <end position="271"/>
    </location>
</feature>
<dbReference type="InterPro" id="IPR011701">
    <property type="entry name" value="MFS"/>
</dbReference>
<organism evidence="7 8">
    <name type="scientific">Bradyrhizobium commune</name>
    <dbReference type="NCBI Taxonomy" id="83627"/>
    <lineage>
        <taxon>Bacteria</taxon>
        <taxon>Pseudomonadati</taxon>
        <taxon>Pseudomonadota</taxon>
        <taxon>Alphaproteobacteria</taxon>
        <taxon>Hyphomicrobiales</taxon>
        <taxon>Nitrobacteraceae</taxon>
        <taxon>Bradyrhizobium</taxon>
    </lineage>
</organism>
<dbReference type="PANTHER" id="PTHR23513:SF6">
    <property type="entry name" value="MAJOR FACILITATOR SUPERFAMILY ASSOCIATED DOMAIN-CONTAINING PROTEIN"/>
    <property type="match status" value="1"/>
</dbReference>
<evidence type="ECO:0000313" key="8">
    <source>
        <dbReference type="Proteomes" id="UP000594621"/>
    </source>
</evidence>
<reference evidence="7 8" key="1">
    <citation type="submission" date="2020-09" db="EMBL/GenBank/DDBJ databases">
        <title>Complete genomes of bradyrhizobia occurring on native shrubby legumes in Australia.</title>
        <authorList>
            <person name="Lafay B."/>
        </authorList>
    </citation>
    <scope>NUCLEOTIDE SEQUENCE [LARGE SCALE GENOMIC DNA]</scope>
    <source>
        <strain evidence="7 8">BDV5040</strain>
    </source>
</reference>
<keyword evidence="5 6" id="KW-0472">Membrane</keyword>
<dbReference type="Gene3D" id="1.20.1250.20">
    <property type="entry name" value="MFS general substrate transporter like domains"/>
    <property type="match status" value="1"/>
</dbReference>
<feature type="transmembrane region" description="Helical" evidence="6">
    <location>
        <begin position="98"/>
        <end position="122"/>
    </location>
</feature>
<dbReference type="AlphaFoldDB" id="A0A7S9GYF3"/>
<feature type="transmembrane region" description="Helical" evidence="6">
    <location>
        <begin position="278"/>
        <end position="298"/>
    </location>
</feature>
<feature type="transmembrane region" description="Helical" evidence="6">
    <location>
        <begin position="134"/>
        <end position="157"/>
    </location>
</feature>
<keyword evidence="4 6" id="KW-1133">Transmembrane helix</keyword>
<dbReference type="SUPFAM" id="SSF103473">
    <property type="entry name" value="MFS general substrate transporter"/>
    <property type="match status" value="1"/>
</dbReference>
<keyword evidence="3 6" id="KW-0812">Transmembrane</keyword>
<dbReference type="Proteomes" id="UP000594621">
    <property type="component" value="Chromosome"/>
</dbReference>
<dbReference type="PANTHER" id="PTHR23513">
    <property type="entry name" value="INTEGRAL MEMBRANE EFFLUX PROTEIN-RELATED"/>
    <property type="match status" value="1"/>
</dbReference>
<dbReference type="GO" id="GO:0005886">
    <property type="term" value="C:plasma membrane"/>
    <property type="evidence" value="ECO:0007669"/>
    <property type="project" value="UniProtKB-SubCell"/>
</dbReference>
<evidence type="ECO:0000256" key="6">
    <source>
        <dbReference type="SAM" id="Phobius"/>
    </source>
</evidence>
<dbReference type="RefSeq" id="WP_195800408.1">
    <property type="nucleotide sequence ID" value="NZ_CP061379.1"/>
</dbReference>
<accession>A0A7S9GYF3</accession>
<gene>
    <name evidence="7" type="ORF">IC761_30860</name>
</gene>
<protein>
    <submittedName>
        <fullName evidence="7">MFS transporter</fullName>
    </submittedName>
</protein>
<evidence type="ECO:0000313" key="7">
    <source>
        <dbReference type="EMBL" id="QPF90825.1"/>
    </source>
</evidence>
<feature type="transmembrane region" description="Helical" evidence="6">
    <location>
        <begin position="7"/>
        <end position="32"/>
    </location>
</feature>
<dbReference type="KEGG" id="bcou:IC761_30860"/>
<feature type="transmembrane region" description="Helical" evidence="6">
    <location>
        <begin position="304"/>
        <end position="323"/>
    </location>
</feature>
<proteinExistence type="predicted"/>
<evidence type="ECO:0000256" key="1">
    <source>
        <dbReference type="ARBA" id="ARBA00004651"/>
    </source>
</evidence>
<evidence type="ECO:0000256" key="2">
    <source>
        <dbReference type="ARBA" id="ARBA00022475"/>
    </source>
</evidence>
<feature type="transmembrane region" description="Helical" evidence="6">
    <location>
        <begin position="335"/>
        <end position="357"/>
    </location>
</feature>
<dbReference type="InterPro" id="IPR036259">
    <property type="entry name" value="MFS_trans_sf"/>
</dbReference>
<dbReference type="EMBL" id="CP061379">
    <property type="protein sequence ID" value="QPF90825.1"/>
    <property type="molecule type" value="Genomic_DNA"/>
</dbReference>
<feature type="transmembrane region" description="Helical" evidence="6">
    <location>
        <begin position="70"/>
        <end position="92"/>
    </location>
</feature>